<feature type="domain" description="Fatty acid hydroxylase" evidence="6">
    <location>
        <begin position="85"/>
        <end position="216"/>
    </location>
</feature>
<dbReference type="InterPro" id="IPR006694">
    <property type="entry name" value="Fatty_acid_hydroxylase"/>
</dbReference>
<keyword evidence="8" id="KW-1185">Reference proteome</keyword>
<evidence type="ECO:0000256" key="3">
    <source>
        <dbReference type="ARBA" id="ARBA00022989"/>
    </source>
</evidence>
<dbReference type="AlphaFoldDB" id="A0A5C7GGM2"/>
<reference evidence="7 8" key="1">
    <citation type="submission" date="2019-08" db="EMBL/GenBank/DDBJ databases">
        <title>Seonamhaeicola sediminis sp. nov., isolated from marine sediment.</title>
        <authorList>
            <person name="Cao W.R."/>
        </authorList>
    </citation>
    <scope>NUCLEOTIDE SEQUENCE [LARGE SCALE GENOMIC DNA]</scope>
    <source>
        <strain evidence="7 8">1505</strain>
    </source>
</reference>
<accession>A0A5C7GGM2</accession>
<keyword evidence="3 5" id="KW-1133">Transmembrane helix</keyword>
<dbReference type="Proteomes" id="UP000321080">
    <property type="component" value="Unassembled WGS sequence"/>
</dbReference>
<proteinExistence type="predicted"/>
<feature type="transmembrane region" description="Helical" evidence="5">
    <location>
        <begin position="122"/>
        <end position="141"/>
    </location>
</feature>
<dbReference type="RefSeq" id="WP_147767548.1">
    <property type="nucleotide sequence ID" value="NZ_VRKQ01000010.1"/>
</dbReference>
<feature type="transmembrane region" description="Helical" evidence="5">
    <location>
        <begin position="12"/>
        <end position="31"/>
    </location>
</feature>
<dbReference type="Pfam" id="PF04116">
    <property type="entry name" value="FA_hydroxylase"/>
    <property type="match status" value="1"/>
</dbReference>
<protein>
    <submittedName>
        <fullName evidence="7">Sterol desaturase family protein</fullName>
    </submittedName>
</protein>
<evidence type="ECO:0000256" key="5">
    <source>
        <dbReference type="SAM" id="Phobius"/>
    </source>
</evidence>
<evidence type="ECO:0000256" key="1">
    <source>
        <dbReference type="ARBA" id="ARBA00004370"/>
    </source>
</evidence>
<evidence type="ECO:0000256" key="4">
    <source>
        <dbReference type="ARBA" id="ARBA00023136"/>
    </source>
</evidence>
<gene>
    <name evidence="7" type="ORF">FUA22_08530</name>
</gene>
<comment type="subcellular location">
    <subcellularLocation>
        <location evidence="1">Membrane</location>
    </subcellularLocation>
</comment>
<feature type="transmembrane region" description="Helical" evidence="5">
    <location>
        <begin position="43"/>
        <end position="61"/>
    </location>
</feature>
<feature type="transmembrane region" description="Helical" evidence="5">
    <location>
        <begin position="81"/>
        <end position="101"/>
    </location>
</feature>
<sequence>MPTPFEILLDPISLIALGMYALLIIWEALFPARPLPKVKNWKLRGMTSFAVFFFLSSYLPLLTDPILAQYQFFDLTSLGNVGGGVFAIVLYELGVFVWHRAMHKSDFLWRLFHQMHHSAERMDTYGAFYFSLFDMIGFTFLGSICLALLVGVTPQAVTIMLLGTMFLGIFQHTNIKTPHWLGYIIQRPESHTVHHAKGIHKHNYSDLPIFDIIFGSFKNPKGYEHETGFYEGASAKVVEMLTFQDINKSKV</sequence>
<dbReference type="PANTHER" id="PTHR11863">
    <property type="entry name" value="STEROL DESATURASE"/>
    <property type="match status" value="1"/>
</dbReference>
<keyword evidence="2 5" id="KW-0812">Transmembrane</keyword>
<evidence type="ECO:0000256" key="2">
    <source>
        <dbReference type="ARBA" id="ARBA00022692"/>
    </source>
</evidence>
<comment type="caution">
    <text evidence="7">The sequence shown here is derived from an EMBL/GenBank/DDBJ whole genome shotgun (WGS) entry which is preliminary data.</text>
</comment>
<dbReference type="GO" id="GO:0005506">
    <property type="term" value="F:iron ion binding"/>
    <property type="evidence" value="ECO:0007669"/>
    <property type="project" value="InterPro"/>
</dbReference>
<dbReference type="GO" id="GO:0008610">
    <property type="term" value="P:lipid biosynthetic process"/>
    <property type="evidence" value="ECO:0007669"/>
    <property type="project" value="InterPro"/>
</dbReference>
<dbReference type="GO" id="GO:0016020">
    <property type="term" value="C:membrane"/>
    <property type="evidence" value="ECO:0007669"/>
    <property type="project" value="UniProtKB-SubCell"/>
</dbReference>
<evidence type="ECO:0000313" key="8">
    <source>
        <dbReference type="Proteomes" id="UP000321080"/>
    </source>
</evidence>
<feature type="transmembrane region" description="Helical" evidence="5">
    <location>
        <begin position="147"/>
        <end position="170"/>
    </location>
</feature>
<dbReference type="InterPro" id="IPR050307">
    <property type="entry name" value="Sterol_Desaturase_Related"/>
</dbReference>
<evidence type="ECO:0000313" key="7">
    <source>
        <dbReference type="EMBL" id="TXG36623.1"/>
    </source>
</evidence>
<evidence type="ECO:0000259" key="6">
    <source>
        <dbReference type="Pfam" id="PF04116"/>
    </source>
</evidence>
<dbReference type="OrthoDB" id="9770329at2"/>
<organism evidence="7 8">
    <name type="scientific">Seonamhaeicola maritimus</name>
    <dbReference type="NCBI Taxonomy" id="2591822"/>
    <lineage>
        <taxon>Bacteria</taxon>
        <taxon>Pseudomonadati</taxon>
        <taxon>Bacteroidota</taxon>
        <taxon>Flavobacteriia</taxon>
        <taxon>Flavobacteriales</taxon>
        <taxon>Flavobacteriaceae</taxon>
    </lineage>
</organism>
<dbReference type="EMBL" id="VRKQ01000010">
    <property type="protein sequence ID" value="TXG36623.1"/>
    <property type="molecule type" value="Genomic_DNA"/>
</dbReference>
<name>A0A5C7GGM2_9FLAO</name>
<keyword evidence="4 5" id="KW-0472">Membrane</keyword>
<dbReference type="GO" id="GO:0016491">
    <property type="term" value="F:oxidoreductase activity"/>
    <property type="evidence" value="ECO:0007669"/>
    <property type="project" value="InterPro"/>
</dbReference>